<dbReference type="InterPro" id="IPR002912">
    <property type="entry name" value="ACT_dom"/>
</dbReference>
<name>A0A2W1JCC8_9CYAN</name>
<evidence type="ECO:0000256" key="5">
    <source>
        <dbReference type="ARBA" id="ARBA00029440"/>
    </source>
</evidence>
<dbReference type="EC" id="1.1.1.38" evidence="11"/>
<dbReference type="OrthoDB" id="9805787at2"/>
<dbReference type="Pfam" id="PF01842">
    <property type="entry name" value="ACT"/>
    <property type="match status" value="1"/>
</dbReference>
<dbReference type="CDD" id="cd05311">
    <property type="entry name" value="NAD_bind_2_malic_enz"/>
    <property type="match status" value="1"/>
</dbReference>
<proteinExistence type="inferred from homology"/>
<dbReference type="SUPFAM" id="SSF51735">
    <property type="entry name" value="NAD(P)-binding Rossmann-fold domains"/>
    <property type="match status" value="1"/>
</dbReference>
<feature type="active site" description="Proton donor" evidence="6">
    <location>
        <position position="115"/>
    </location>
</feature>
<evidence type="ECO:0000256" key="4">
    <source>
        <dbReference type="ARBA" id="ARBA00023002"/>
    </source>
</evidence>
<evidence type="ECO:0000256" key="2">
    <source>
        <dbReference type="ARBA" id="ARBA00008785"/>
    </source>
</evidence>
<dbReference type="InterPro" id="IPR036291">
    <property type="entry name" value="NAD(P)-bd_dom_sf"/>
</dbReference>
<dbReference type="PRINTS" id="PR00072">
    <property type="entry name" value="MALOXRDTASE"/>
</dbReference>
<dbReference type="InterPro" id="IPR012301">
    <property type="entry name" value="Malic_N_dom"/>
</dbReference>
<dbReference type="FunFam" id="3.40.50.720:FF:000095">
    <property type="entry name" value="NADP-dependent malic enzyme"/>
    <property type="match status" value="1"/>
</dbReference>
<dbReference type="Gene3D" id="3.30.70.260">
    <property type="match status" value="1"/>
</dbReference>
<feature type="binding site" evidence="8">
    <location>
        <position position="213"/>
    </location>
    <ligand>
        <name>a divalent metal cation</name>
        <dbReference type="ChEBI" id="CHEBI:60240"/>
    </ligand>
</feature>
<dbReference type="InterPro" id="IPR051674">
    <property type="entry name" value="Malate_Decarboxylase"/>
</dbReference>
<dbReference type="InterPro" id="IPR045213">
    <property type="entry name" value="Malic_NAD-bd_bact_type"/>
</dbReference>
<dbReference type="SMART" id="SM00919">
    <property type="entry name" value="Malic_M"/>
    <property type="match status" value="1"/>
</dbReference>
<dbReference type="SUPFAM" id="SSF53223">
    <property type="entry name" value="Aminoacid dehydrogenase-like, N-terminal domain"/>
    <property type="match status" value="1"/>
</dbReference>
<dbReference type="GO" id="GO:0046872">
    <property type="term" value="F:metal ion binding"/>
    <property type="evidence" value="ECO:0007669"/>
    <property type="project" value="UniProtKB-KW"/>
</dbReference>
<dbReference type="SMART" id="SM01274">
    <property type="entry name" value="malic"/>
    <property type="match status" value="1"/>
</dbReference>
<dbReference type="InterPro" id="IPR015884">
    <property type="entry name" value="Malic_enzyme_CS"/>
</dbReference>
<reference evidence="11 12" key="1">
    <citation type="journal article" date="2018" name="Sci. Rep.">
        <title>A novel species of the marine cyanobacterium Acaryochloris with a unique pigment content and lifestyle.</title>
        <authorList>
            <person name="Partensky F."/>
            <person name="Six C."/>
            <person name="Ratin M."/>
            <person name="Garczarek L."/>
            <person name="Vaulot D."/>
            <person name="Probert I."/>
            <person name="Calteau A."/>
            <person name="Gourvil P."/>
            <person name="Marie D."/>
            <person name="Grebert T."/>
            <person name="Bouchier C."/>
            <person name="Le Panse S."/>
            <person name="Gachenot M."/>
            <person name="Rodriguez F."/>
            <person name="Garrido J.L."/>
        </authorList>
    </citation>
    <scope>NUCLEOTIDE SEQUENCE [LARGE SCALE GENOMIC DNA]</scope>
    <source>
        <strain evidence="11 12">RCC1774</strain>
    </source>
</reference>
<dbReference type="PROSITE" id="PS00331">
    <property type="entry name" value="MALIC_ENZYMES"/>
    <property type="match status" value="1"/>
</dbReference>
<dbReference type="RefSeq" id="WP_110987845.1">
    <property type="nucleotide sequence ID" value="NZ_CAWNWM010000015.1"/>
</dbReference>
<evidence type="ECO:0000259" key="10">
    <source>
        <dbReference type="PROSITE" id="PS51671"/>
    </source>
</evidence>
<comment type="similarity">
    <text evidence="2 9">Belongs to the malic enzymes family.</text>
</comment>
<feature type="active site" description="Proton acceptor" evidence="6">
    <location>
        <position position="170"/>
    </location>
</feature>
<dbReference type="GO" id="GO:0004470">
    <property type="term" value="F:malic enzyme activity"/>
    <property type="evidence" value="ECO:0007669"/>
    <property type="project" value="InterPro"/>
</dbReference>
<feature type="binding site" evidence="7">
    <location>
        <position position="388"/>
    </location>
    <ligand>
        <name>(S)-malate</name>
        <dbReference type="ChEBI" id="CHEBI:15589"/>
    </ligand>
</feature>
<dbReference type="InterPro" id="IPR045865">
    <property type="entry name" value="ACT-like_dom_sf"/>
</dbReference>
<protein>
    <submittedName>
        <fullName evidence="11">NAD-dependent malic enzyme</fullName>
        <ecNumber evidence="11">1.1.1.38</ecNumber>
    </submittedName>
</protein>
<sequence>MVNLTPNPSFSVSIRIKLPNRAGMLATVFQAIGDAGGSLGHIELLDRTHTTQIRELMVDASSTEHAEKIVCAVKALEDVQFLEVSDRTFDLHRGGKIEIASKQPLHSQDDLAMAYTPGVGRVCMAIAEDPDQVYGLTIKSKTVAVVTDGSAVLGLGNIGPEAALPVMEGKAMLFQEFGQLNAFPVCLATQDVDEIVAAVKQIAPVFGGVNLEDISAPRCFEVEERLRRELTIPVFHDDQHGTAIVVLAALINALKLVHKPITQVKVVINGAGAAGIAIAQLLQKAGASNICLCDRKGIVSRDRTDLNSRKQTLACEASGTLADAMQDADIFLGVSAPGVVTPEMVQTMAKDPIVFAMANPIPEIQPELIQGDVAVVATGRSDYPNQINNVLAFPGVFRGALNCRAEAITTTMHLQAAFAIATLVGSDQLCREHIIPSVFDPRVATAVASAVEQAARQEGISHC</sequence>
<dbReference type="Pfam" id="PF03949">
    <property type="entry name" value="Malic_M"/>
    <property type="match status" value="1"/>
</dbReference>
<dbReference type="SUPFAM" id="SSF55021">
    <property type="entry name" value="ACT-like"/>
    <property type="match status" value="1"/>
</dbReference>
<evidence type="ECO:0000256" key="9">
    <source>
        <dbReference type="RuleBase" id="RU003427"/>
    </source>
</evidence>
<dbReference type="InterPro" id="IPR046346">
    <property type="entry name" value="Aminoacid_DH-like_N_sf"/>
</dbReference>
<feature type="binding site" evidence="7">
    <location>
        <position position="359"/>
    </location>
    <ligand>
        <name>(S)-malate</name>
        <dbReference type="ChEBI" id="CHEBI:15589"/>
    </ligand>
</feature>
<keyword evidence="3 8" id="KW-0479">Metal-binding</keyword>
<dbReference type="GO" id="GO:0016616">
    <property type="term" value="F:oxidoreductase activity, acting on the CH-OH group of donors, NAD or NADP as acceptor"/>
    <property type="evidence" value="ECO:0007669"/>
    <property type="project" value="InterPro"/>
</dbReference>
<evidence type="ECO:0000256" key="3">
    <source>
        <dbReference type="ARBA" id="ARBA00022723"/>
    </source>
</evidence>
<evidence type="ECO:0000313" key="11">
    <source>
        <dbReference type="EMBL" id="PZD71613.1"/>
    </source>
</evidence>
<dbReference type="EMBL" id="PQWO01000015">
    <property type="protein sequence ID" value="PZD71613.1"/>
    <property type="molecule type" value="Genomic_DNA"/>
</dbReference>
<dbReference type="PROSITE" id="PS51671">
    <property type="entry name" value="ACT"/>
    <property type="match status" value="1"/>
</dbReference>
<dbReference type="Pfam" id="PF00390">
    <property type="entry name" value="malic"/>
    <property type="match status" value="1"/>
</dbReference>
<dbReference type="GO" id="GO:0051287">
    <property type="term" value="F:NAD binding"/>
    <property type="evidence" value="ECO:0007669"/>
    <property type="project" value="InterPro"/>
</dbReference>
<keyword evidence="12" id="KW-1185">Reference proteome</keyword>
<dbReference type="Gene3D" id="3.40.50.10380">
    <property type="entry name" value="Malic enzyme, N-terminal domain"/>
    <property type="match status" value="1"/>
</dbReference>
<dbReference type="InterPro" id="IPR001891">
    <property type="entry name" value="Malic_OxRdtase"/>
</dbReference>
<gene>
    <name evidence="11" type="ORF">C1752_05037</name>
</gene>
<dbReference type="InterPro" id="IPR012302">
    <property type="entry name" value="Malic_NAD-bd"/>
</dbReference>
<evidence type="ECO:0000256" key="8">
    <source>
        <dbReference type="PIRSR" id="PIRSR000106-3"/>
    </source>
</evidence>
<dbReference type="Gene3D" id="3.40.50.720">
    <property type="entry name" value="NAD(P)-binding Rossmann-like Domain"/>
    <property type="match status" value="1"/>
</dbReference>
<feature type="domain" description="ACT" evidence="10">
    <location>
        <begin position="13"/>
        <end position="87"/>
    </location>
</feature>
<dbReference type="InterPro" id="IPR037062">
    <property type="entry name" value="Malic_N_dom_sf"/>
</dbReference>
<feature type="binding site" evidence="8">
    <location>
        <position position="238"/>
    </location>
    <ligand>
        <name>a divalent metal cation</name>
        <dbReference type="ChEBI" id="CHEBI:60240"/>
    </ligand>
</feature>
<evidence type="ECO:0000313" key="12">
    <source>
        <dbReference type="Proteomes" id="UP000248857"/>
    </source>
</evidence>
<comment type="pathway">
    <text evidence="5">Amino-acid biosynthesis.</text>
</comment>
<dbReference type="PIRSF" id="PIRSF000106">
    <property type="entry name" value="ME"/>
    <property type="match status" value="1"/>
</dbReference>
<dbReference type="Proteomes" id="UP000248857">
    <property type="component" value="Unassembled WGS sequence"/>
</dbReference>
<dbReference type="PANTHER" id="PTHR43237">
    <property type="entry name" value="NADP-DEPENDENT MALIC ENZYME"/>
    <property type="match status" value="1"/>
</dbReference>
<comment type="cofactor">
    <cofactor evidence="8">
        <name>Mg(2+)</name>
        <dbReference type="ChEBI" id="CHEBI:18420"/>
    </cofactor>
    <cofactor evidence="8">
        <name>Mn(2+)</name>
        <dbReference type="ChEBI" id="CHEBI:29035"/>
    </cofactor>
    <text evidence="8">Divalent metal cations. Prefers magnesium or manganese.</text>
</comment>
<dbReference type="AlphaFoldDB" id="A0A2W1JCC8"/>
<organism evidence="11 12">
    <name type="scientific">Acaryochloris thomasi RCC1774</name>
    <dbReference type="NCBI Taxonomy" id="1764569"/>
    <lineage>
        <taxon>Bacteria</taxon>
        <taxon>Bacillati</taxon>
        <taxon>Cyanobacteriota</taxon>
        <taxon>Cyanophyceae</taxon>
        <taxon>Acaryochloridales</taxon>
        <taxon>Acaryochloridaceae</taxon>
        <taxon>Acaryochloris</taxon>
        <taxon>Acaryochloris thomasi</taxon>
    </lineage>
</organism>
<accession>A0A2W1JCC8</accession>
<evidence type="ECO:0000256" key="1">
    <source>
        <dbReference type="ARBA" id="ARBA00001936"/>
    </source>
</evidence>
<keyword evidence="4 11" id="KW-0560">Oxidoreductase</keyword>
<evidence type="ECO:0000256" key="6">
    <source>
        <dbReference type="PIRSR" id="PIRSR000106-1"/>
    </source>
</evidence>
<comment type="caution">
    <text evidence="11">The sequence shown here is derived from an EMBL/GenBank/DDBJ whole genome shotgun (WGS) entry which is preliminary data.</text>
</comment>
<comment type="cofactor">
    <cofactor evidence="1">
        <name>Mn(2+)</name>
        <dbReference type="ChEBI" id="CHEBI:29035"/>
    </cofactor>
</comment>
<feature type="binding site" evidence="8">
    <location>
        <position position="212"/>
    </location>
    <ligand>
        <name>a divalent metal cation</name>
        <dbReference type="ChEBI" id="CHEBI:60240"/>
    </ligand>
</feature>
<dbReference type="PANTHER" id="PTHR43237:SF4">
    <property type="entry name" value="NADP-DEPENDENT MALIC ENZYME"/>
    <property type="match status" value="1"/>
</dbReference>
<evidence type="ECO:0000256" key="7">
    <source>
        <dbReference type="PIRSR" id="PIRSR000106-2"/>
    </source>
</evidence>